<dbReference type="InterPro" id="IPR041698">
    <property type="entry name" value="Methyltransf_25"/>
</dbReference>
<keyword evidence="3" id="KW-0949">S-adenosyl-L-methionine</keyword>
<protein>
    <submittedName>
        <fullName evidence="5">Methyltransferase domain-containing protein</fullName>
    </submittedName>
</protein>
<dbReference type="PANTHER" id="PTHR43464">
    <property type="entry name" value="METHYLTRANSFERASE"/>
    <property type="match status" value="1"/>
</dbReference>
<sequence>MRDGGYDVGYRAVSCFWGTEPSSLVKLFLSDIRPSGTGRVLDLGCGEGKNAAAFAEAGYLVDAIDCSSAAIENGRKQFPIQRVNWTVGDVLSYSSPDDSYDIVVAYGLAHCLSDAEEVEHLVKLMRRLTKPSGYNILCTFNDRSHDLSAHPGFAPLLLPHSFFTMLYQDWTRITSTDDTIHETHPHNGIPHHHSVTRILAKKPNATPLST</sequence>
<dbReference type="Pfam" id="PF13649">
    <property type="entry name" value="Methyltransf_25"/>
    <property type="match status" value="1"/>
</dbReference>
<name>A0A1G5F5L0_9HYPH</name>
<dbReference type="SUPFAM" id="SSF53335">
    <property type="entry name" value="S-adenosyl-L-methionine-dependent methyltransferases"/>
    <property type="match status" value="1"/>
</dbReference>
<reference evidence="5 6" key="1">
    <citation type="submission" date="2016-10" db="EMBL/GenBank/DDBJ databases">
        <authorList>
            <person name="de Groot N.N."/>
        </authorList>
    </citation>
    <scope>NUCLEOTIDE SEQUENCE [LARGE SCALE GENOMIC DNA]</scope>
    <source>
        <strain evidence="5 6">CGMCC 1.7666</strain>
    </source>
</reference>
<dbReference type="GO" id="GO:0032259">
    <property type="term" value="P:methylation"/>
    <property type="evidence" value="ECO:0007669"/>
    <property type="project" value="UniProtKB-KW"/>
</dbReference>
<keyword evidence="2 5" id="KW-0808">Transferase</keyword>
<dbReference type="STRING" id="549386.SAMN02927923_01227"/>
<dbReference type="EMBL" id="FMVJ01000003">
    <property type="protein sequence ID" value="SCY34474.1"/>
    <property type="molecule type" value="Genomic_DNA"/>
</dbReference>
<evidence type="ECO:0000313" key="5">
    <source>
        <dbReference type="EMBL" id="SCY34474.1"/>
    </source>
</evidence>
<dbReference type="RefSeq" id="WP_175493803.1">
    <property type="nucleotide sequence ID" value="NZ_FMVJ01000003.1"/>
</dbReference>
<organism evidence="5 6">
    <name type="scientific">Microvirga guangxiensis</name>
    <dbReference type="NCBI Taxonomy" id="549386"/>
    <lineage>
        <taxon>Bacteria</taxon>
        <taxon>Pseudomonadati</taxon>
        <taxon>Pseudomonadota</taxon>
        <taxon>Alphaproteobacteria</taxon>
        <taxon>Hyphomicrobiales</taxon>
        <taxon>Methylobacteriaceae</taxon>
        <taxon>Microvirga</taxon>
    </lineage>
</organism>
<evidence type="ECO:0000259" key="4">
    <source>
        <dbReference type="Pfam" id="PF13649"/>
    </source>
</evidence>
<dbReference type="GO" id="GO:0008168">
    <property type="term" value="F:methyltransferase activity"/>
    <property type="evidence" value="ECO:0007669"/>
    <property type="project" value="UniProtKB-KW"/>
</dbReference>
<keyword evidence="6" id="KW-1185">Reference proteome</keyword>
<keyword evidence="1 5" id="KW-0489">Methyltransferase</keyword>
<evidence type="ECO:0000256" key="3">
    <source>
        <dbReference type="ARBA" id="ARBA00022691"/>
    </source>
</evidence>
<evidence type="ECO:0000256" key="2">
    <source>
        <dbReference type="ARBA" id="ARBA00022679"/>
    </source>
</evidence>
<dbReference type="Proteomes" id="UP000199569">
    <property type="component" value="Unassembled WGS sequence"/>
</dbReference>
<gene>
    <name evidence="5" type="ORF">SAMN02927923_01227</name>
</gene>
<feature type="domain" description="Methyltransferase" evidence="4">
    <location>
        <begin position="40"/>
        <end position="133"/>
    </location>
</feature>
<accession>A0A1G5F5L0</accession>
<dbReference type="InterPro" id="IPR029063">
    <property type="entry name" value="SAM-dependent_MTases_sf"/>
</dbReference>
<dbReference type="AlphaFoldDB" id="A0A1G5F5L0"/>
<dbReference type="Gene3D" id="3.40.50.150">
    <property type="entry name" value="Vaccinia Virus protein VP39"/>
    <property type="match status" value="1"/>
</dbReference>
<dbReference type="PANTHER" id="PTHR43464:SF19">
    <property type="entry name" value="UBIQUINONE BIOSYNTHESIS O-METHYLTRANSFERASE, MITOCHONDRIAL"/>
    <property type="match status" value="1"/>
</dbReference>
<evidence type="ECO:0000256" key="1">
    <source>
        <dbReference type="ARBA" id="ARBA00022603"/>
    </source>
</evidence>
<evidence type="ECO:0000313" key="6">
    <source>
        <dbReference type="Proteomes" id="UP000199569"/>
    </source>
</evidence>
<dbReference type="CDD" id="cd02440">
    <property type="entry name" value="AdoMet_MTases"/>
    <property type="match status" value="1"/>
</dbReference>
<proteinExistence type="predicted"/>